<organism evidence="2 3">
    <name type="scientific">Bordetella pertussis CHLA-26</name>
    <dbReference type="NCBI Taxonomy" id="1331284"/>
    <lineage>
        <taxon>Bacteria</taxon>
        <taxon>Pseudomonadati</taxon>
        <taxon>Pseudomonadota</taxon>
        <taxon>Betaproteobacteria</taxon>
        <taxon>Burkholderiales</taxon>
        <taxon>Alcaligenaceae</taxon>
        <taxon>Bordetella</taxon>
    </lineage>
</organism>
<protein>
    <submittedName>
        <fullName evidence="2">Uncharacterized protein</fullName>
    </submittedName>
</protein>
<feature type="region of interest" description="Disordered" evidence="1">
    <location>
        <begin position="15"/>
        <end position="34"/>
    </location>
</feature>
<proteinExistence type="predicted"/>
<sequence>MNIVTAAGPFCRPGDAATSYTKPANPVVNDSGML</sequence>
<accession>A0AAI9J1T1</accession>
<name>A0AAI9J1T1_BORPT</name>
<gene>
    <name evidence="2" type="ORF">L566_2661</name>
</gene>
<dbReference type="EMBL" id="AXSB02000022">
    <property type="protein sequence ID" value="ETH31192.1"/>
    <property type="molecule type" value="Genomic_DNA"/>
</dbReference>
<comment type="caution">
    <text evidence="2">The sequence shown here is derived from an EMBL/GenBank/DDBJ whole genome shotgun (WGS) entry which is preliminary data.</text>
</comment>
<evidence type="ECO:0000256" key="1">
    <source>
        <dbReference type="SAM" id="MobiDB-lite"/>
    </source>
</evidence>
<evidence type="ECO:0000313" key="3">
    <source>
        <dbReference type="Proteomes" id="UP000018679"/>
    </source>
</evidence>
<dbReference type="Proteomes" id="UP000018679">
    <property type="component" value="Unassembled WGS sequence"/>
</dbReference>
<dbReference type="AlphaFoldDB" id="A0AAI9J1T1"/>
<evidence type="ECO:0000313" key="2">
    <source>
        <dbReference type="EMBL" id="ETH31192.1"/>
    </source>
</evidence>
<reference evidence="2 3" key="1">
    <citation type="journal article" date="2013" name="Genome Announc.">
        <title>Genome Sequences of 28 Bordetella pertussis U.S. Outbreak Strains Dating from 2010 to 2012.</title>
        <authorList>
            <person name="Harvill E.T."/>
            <person name="Goodfield L.L."/>
            <person name="Ivanov Y."/>
            <person name="Meyer J.A."/>
            <person name="Newth C."/>
            <person name="Cassiday P."/>
            <person name="Tondella M.L."/>
            <person name="Liao P."/>
            <person name="Zimmerman J."/>
            <person name="Meert K."/>
            <person name="Wessel D."/>
            <person name="Berger J."/>
            <person name="Dean J.M."/>
            <person name="Holubkov R."/>
            <person name="Burr J."/>
            <person name="Liu T."/>
            <person name="Brinkac L."/>
            <person name="Kim M."/>
            <person name="Losada L."/>
        </authorList>
    </citation>
    <scope>NUCLEOTIDE SEQUENCE [LARGE SCALE GENOMIC DNA]</scope>
    <source>
        <strain evidence="2 3">CHLA-26</strain>
    </source>
</reference>